<accession>A0ABP7MGZ4</accession>
<dbReference type="EMBL" id="BAABBN010000006">
    <property type="protein sequence ID" value="GAA3922726.1"/>
    <property type="molecule type" value="Genomic_DNA"/>
</dbReference>
<dbReference type="Pfam" id="PF17827">
    <property type="entry name" value="PrmC_N"/>
    <property type="match status" value="1"/>
</dbReference>
<dbReference type="NCBIfam" id="TIGR03534">
    <property type="entry name" value="RF_mod_PrmC"/>
    <property type="match status" value="1"/>
</dbReference>
<feature type="binding site" evidence="5">
    <location>
        <position position="193"/>
    </location>
    <ligand>
        <name>S-adenosyl-L-methionine</name>
        <dbReference type="ChEBI" id="CHEBI:59789"/>
    </ligand>
</feature>
<dbReference type="Gene3D" id="1.10.8.10">
    <property type="entry name" value="DNA helicase RuvA subunit, C-terminal domain"/>
    <property type="match status" value="1"/>
</dbReference>
<evidence type="ECO:0000256" key="4">
    <source>
        <dbReference type="ARBA" id="ARBA00048391"/>
    </source>
</evidence>
<gene>
    <name evidence="5 8" type="primary">prmC</name>
    <name evidence="8" type="ORF">GCM10022277_18310</name>
</gene>
<dbReference type="Gene3D" id="3.40.50.150">
    <property type="entry name" value="Vaccinia Virus protein VP39"/>
    <property type="match status" value="1"/>
</dbReference>
<proteinExistence type="inferred from homology"/>
<dbReference type="InterPro" id="IPR002052">
    <property type="entry name" value="DNA_methylase_N6_adenine_CS"/>
</dbReference>
<dbReference type="InterPro" id="IPR019874">
    <property type="entry name" value="RF_methyltr_PrmC"/>
</dbReference>
<dbReference type="PROSITE" id="PS00092">
    <property type="entry name" value="N6_MTASE"/>
    <property type="match status" value="1"/>
</dbReference>
<evidence type="ECO:0000313" key="9">
    <source>
        <dbReference type="Proteomes" id="UP001501565"/>
    </source>
</evidence>
<dbReference type="CDD" id="cd02440">
    <property type="entry name" value="AdoMet_MTases"/>
    <property type="match status" value="1"/>
</dbReference>
<comment type="catalytic activity">
    <reaction evidence="4 5">
        <text>L-glutaminyl-[peptide chain release factor] + S-adenosyl-L-methionine = N(5)-methyl-L-glutaminyl-[peptide chain release factor] + S-adenosyl-L-homocysteine + H(+)</text>
        <dbReference type="Rhea" id="RHEA:42896"/>
        <dbReference type="Rhea" id="RHEA-COMP:10271"/>
        <dbReference type="Rhea" id="RHEA-COMP:10272"/>
        <dbReference type="ChEBI" id="CHEBI:15378"/>
        <dbReference type="ChEBI" id="CHEBI:30011"/>
        <dbReference type="ChEBI" id="CHEBI:57856"/>
        <dbReference type="ChEBI" id="CHEBI:59789"/>
        <dbReference type="ChEBI" id="CHEBI:61891"/>
        <dbReference type="EC" id="2.1.1.297"/>
    </reaction>
</comment>
<protein>
    <recommendedName>
        <fullName evidence="5">Release factor glutamine methyltransferase</fullName>
        <shortName evidence="5">RF MTase</shortName>
        <ecNumber evidence="5">2.1.1.297</ecNumber>
    </recommendedName>
    <alternativeName>
        <fullName evidence="5">N5-glutamine methyltransferase PrmC</fullName>
    </alternativeName>
    <alternativeName>
        <fullName evidence="5">Protein-(glutamine-N5) MTase PrmC</fullName>
    </alternativeName>
    <alternativeName>
        <fullName evidence="5">Protein-glutamine N-methyltransferase PrmC</fullName>
    </alternativeName>
</protein>
<dbReference type="InterPro" id="IPR004556">
    <property type="entry name" value="HemK-like"/>
</dbReference>
<dbReference type="InterPro" id="IPR040758">
    <property type="entry name" value="PrmC_N"/>
</dbReference>
<dbReference type="InterPro" id="IPR050320">
    <property type="entry name" value="N5-glutamine_MTase"/>
</dbReference>
<keyword evidence="1 5" id="KW-0489">Methyltransferase</keyword>
<comment type="function">
    <text evidence="5">Methylates the class 1 translation termination release factors RF1/PrfA and RF2/PrfB on the glutamine residue of the universally conserved GGQ motif.</text>
</comment>
<sequence length="291" mass="32200">MSHLFPALTTPIQSWLTMASELLPDSPSAKLDMEVLLCHVLQVNRTYLYTWPEKSLTEAQYSKLTGLLRERQQGHPVAHLTGVREFWSLPFKVSPTTLIPRPDTEVLIEWILDRYAEKSLLSVLDLGTGTGAIALALAYEKPQWSVVACDRVSEAVQLARENAEALGLQRVTVVESDWFSALGQASFDLIVSNPPYIPASDPHLSEGDVVFEPSSALVSGEDGLQDIRKIVSESRRHLAEQGCLIIEHGYDQAEAVQAIFTAQGFVKVASGKDYGSQDRFTFGWVYGEEHG</sequence>
<dbReference type="Proteomes" id="UP001501565">
    <property type="component" value="Unassembled WGS sequence"/>
</dbReference>
<dbReference type="InterPro" id="IPR007848">
    <property type="entry name" value="Small_mtfrase_dom"/>
</dbReference>
<dbReference type="PANTHER" id="PTHR18895">
    <property type="entry name" value="HEMK METHYLTRANSFERASE"/>
    <property type="match status" value="1"/>
</dbReference>
<dbReference type="RefSeq" id="WP_344797796.1">
    <property type="nucleotide sequence ID" value="NZ_BAABBN010000006.1"/>
</dbReference>
<feature type="binding site" evidence="5">
    <location>
        <begin position="193"/>
        <end position="196"/>
    </location>
    <ligand>
        <name>substrate</name>
    </ligand>
</feature>
<organism evidence="8 9">
    <name type="scientific">Litoribacillus peritrichatus</name>
    <dbReference type="NCBI Taxonomy" id="718191"/>
    <lineage>
        <taxon>Bacteria</taxon>
        <taxon>Pseudomonadati</taxon>
        <taxon>Pseudomonadota</taxon>
        <taxon>Gammaproteobacteria</taxon>
        <taxon>Oceanospirillales</taxon>
        <taxon>Oceanospirillaceae</taxon>
        <taxon>Litoribacillus</taxon>
    </lineage>
</organism>
<dbReference type="SUPFAM" id="SSF53335">
    <property type="entry name" value="S-adenosyl-L-methionine-dependent methyltransferases"/>
    <property type="match status" value="1"/>
</dbReference>
<dbReference type="GO" id="GO:0008168">
    <property type="term" value="F:methyltransferase activity"/>
    <property type="evidence" value="ECO:0007669"/>
    <property type="project" value="UniProtKB-KW"/>
</dbReference>
<comment type="caution">
    <text evidence="8">The sequence shown here is derived from an EMBL/GenBank/DDBJ whole genome shotgun (WGS) entry which is preliminary data.</text>
</comment>
<evidence type="ECO:0000259" key="7">
    <source>
        <dbReference type="Pfam" id="PF17827"/>
    </source>
</evidence>
<reference evidence="9" key="1">
    <citation type="journal article" date="2019" name="Int. J. Syst. Evol. Microbiol.">
        <title>The Global Catalogue of Microorganisms (GCM) 10K type strain sequencing project: providing services to taxonomists for standard genome sequencing and annotation.</title>
        <authorList>
            <consortium name="The Broad Institute Genomics Platform"/>
            <consortium name="The Broad Institute Genome Sequencing Center for Infectious Disease"/>
            <person name="Wu L."/>
            <person name="Ma J."/>
        </authorList>
    </citation>
    <scope>NUCLEOTIDE SEQUENCE [LARGE SCALE GENOMIC DNA]</scope>
    <source>
        <strain evidence="9">JCM 17551</strain>
    </source>
</reference>
<evidence type="ECO:0000256" key="1">
    <source>
        <dbReference type="ARBA" id="ARBA00022603"/>
    </source>
</evidence>
<evidence type="ECO:0000259" key="6">
    <source>
        <dbReference type="Pfam" id="PF05175"/>
    </source>
</evidence>
<keyword evidence="3 5" id="KW-0949">S-adenosyl-L-methionine</keyword>
<dbReference type="PANTHER" id="PTHR18895:SF74">
    <property type="entry name" value="MTRF1L RELEASE FACTOR GLUTAMINE METHYLTRANSFERASE"/>
    <property type="match status" value="1"/>
</dbReference>
<evidence type="ECO:0000256" key="3">
    <source>
        <dbReference type="ARBA" id="ARBA00022691"/>
    </source>
</evidence>
<dbReference type="NCBIfam" id="TIGR00536">
    <property type="entry name" value="hemK_fam"/>
    <property type="match status" value="1"/>
</dbReference>
<feature type="binding site" evidence="5">
    <location>
        <position position="150"/>
    </location>
    <ligand>
        <name>S-adenosyl-L-methionine</name>
        <dbReference type="ChEBI" id="CHEBI:59789"/>
    </ligand>
</feature>
<dbReference type="GO" id="GO:0032259">
    <property type="term" value="P:methylation"/>
    <property type="evidence" value="ECO:0007669"/>
    <property type="project" value="UniProtKB-KW"/>
</dbReference>
<keyword evidence="2 5" id="KW-0808">Transferase</keyword>
<dbReference type="InterPro" id="IPR029063">
    <property type="entry name" value="SAM-dependent_MTases_sf"/>
</dbReference>
<feature type="binding site" evidence="5">
    <location>
        <position position="178"/>
    </location>
    <ligand>
        <name>S-adenosyl-L-methionine</name>
        <dbReference type="ChEBI" id="CHEBI:59789"/>
    </ligand>
</feature>
<dbReference type="Pfam" id="PF05175">
    <property type="entry name" value="MTS"/>
    <property type="match status" value="1"/>
</dbReference>
<evidence type="ECO:0000256" key="5">
    <source>
        <dbReference type="HAMAP-Rule" id="MF_02126"/>
    </source>
</evidence>
<evidence type="ECO:0000256" key="2">
    <source>
        <dbReference type="ARBA" id="ARBA00022679"/>
    </source>
</evidence>
<dbReference type="HAMAP" id="MF_02126">
    <property type="entry name" value="RF_methyltr_PrmC"/>
    <property type="match status" value="1"/>
</dbReference>
<evidence type="ECO:0000313" key="8">
    <source>
        <dbReference type="EMBL" id="GAA3922726.1"/>
    </source>
</evidence>
<feature type="binding site" evidence="5">
    <location>
        <begin position="127"/>
        <end position="131"/>
    </location>
    <ligand>
        <name>S-adenosyl-L-methionine</name>
        <dbReference type="ChEBI" id="CHEBI:59789"/>
    </ligand>
</feature>
<name>A0ABP7MGZ4_9GAMM</name>
<comment type="similarity">
    <text evidence="5">Belongs to the protein N5-glutamine methyltransferase family. PrmC subfamily.</text>
</comment>
<feature type="domain" description="Release factor glutamine methyltransferase N-terminal" evidence="7">
    <location>
        <begin position="15"/>
        <end position="82"/>
    </location>
</feature>
<dbReference type="EC" id="2.1.1.297" evidence="5"/>
<feature type="domain" description="Methyltransferase small" evidence="6">
    <location>
        <begin position="119"/>
        <end position="197"/>
    </location>
</feature>
<keyword evidence="9" id="KW-1185">Reference proteome</keyword>